<dbReference type="Pfam" id="PF00583">
    <property type="entry name" value="Acetyltransf_1"/>
    <property type="match status" value="1"/>
</dbReference>
<evidence type="ECO:0000259" key="1">
    <source>
        <dbReference type="Pfam" id="PF00583"/>
    </source>
</evidence>
<protein>
    <submittedName>
        <fullName evidence="2">Acetyltransferase, GNAT family</fullName>
    </submittedName>
</protein>
<evidence type="ECO:0000313" key="2">
    <source>
        <dbReference type="EMBL" id="ERK55364.1"/>
    </source>
</evidence>
<proteinExistence type="predicted"/>
<keyword evidence="3" id="KW-1185">Reference proteome</keyword>
<dbReference type="InterPro" id="IPR016181">
    <property type="entry name" value="Acyl_CoA_acyltransferase"/>
</dbReference>
<name>U2QGM9_9ACTN</name>
<dbReference type="Gene3D" id="3.40.630.30">
    <property type="match status" value="1"/>
</dbReference>
<dbReference type="GO" id="GO:0016747">
    <property type="term" value="F:acyltransferase activity, transferring groups other than amino-acyl groups"/>
    <property type="evidence" value="ECO:0007669"/>
    <property type="project" value="InterPro"/>
</dbReference>
<dbReference type="EMBL" id="ACVN02000188">
    <property type="protein sequence ID" value="ERK55364.1"/>
    <property type="molecule type" value="Genomic_DNA"/>
</dbReference>
<dbReference type="InterPro" id="IPR000182">
    <property type="entry name" value="GNAT_dom"/>
</dbReference>
<dbReference type="OrthoDB" id="5243635at2"/>
<dbReference type="SUPFAM" id="SSF55729">
    <property type="entry name" value="Acyl-CoA N-acyltransferases (Nat)"/>
    <property type="match status" value="1"/>
</dbReference>
<dbReference type="AlphaFoldDB" id="U2QGM9"/>
<reference evidence="2" key="1">
    <citation type="submission" date="2013-08" db="EMBL/GenBank/DDBJ databases">
        <authorList>
            <person name="Durkin A.S."/>
            <person name="Haft D.R."/>
            <person name="McCorrison J."/>
            <person name="Torralba M."/>
            <person name="Gillis M."/>
            <person name="Haft D.H."/>
            <person name="Methe B."/>
            <person name="Sutton G."/>
            <person name="Nelson K.E."/>
        </authorList>
    </citation>
    <scope>NUCLEOTIDE SEQUENCE [LARGE SCALE GENOMIC DNA]</scope>
    <source>
        <strain evidence="2">F0233</strain>
    </source>
</reference>
<evidence type="ECO:0000313" key="3">
    <source>
        <dbReference type="Proteomes" id="UP000017052"/>
    </source>
</evidence>
<dbReference type="Proteomes" id="UP000017052">
    <property type="component" value="Unassembled WGS sequence"/>
</dbReference>
<organism evidence="2 3">
    <name type="scientific">Propionibacterium acidifaciens F0233</name>
    <dbReference type="NCBI Taxonomy" id="553198"/>
    <lineage>
        <taxon>Bacteria</taxon>
        <taxon>Bacillati</taxon>
        <taxon>Actinomycetota</taxon>
        <taxon>Actinomycetes</taxon>
        <taxon>Propionibacteriales</taxon>
        <taxon>Propionibacteriaceae</taxon>
        <taxon>Propionibacterium</taxon>
    </lineage>
</organism>
<gene>
    <name evidence="2" type="ORF">HMPREF0682_1409</name>
</gene>
<accession>U2QGM9</accession>
<comment type="caution">
    <text evidence="2">The sequence shown here is derived from an EMBL/GenBank/DDBJ whole genome shotgun (WGS) entry which is preliminary data.</text>
</comment>
<feature type="domain" description="N-acetyltransferase" evidence="1">
    <location>
        <begin position="59"/>
        <end position="128"/>
    </location>
</feature>
<sequence>MADEAGRIADLQTGAWARAGLAGHLPGPAAMTARWLSAITAPPLASCRVLVSTTPDRRTLTGFAAIGPSEDPDAGPADAVVGEFVVGRTGRGHGSRLLNAVVDTMRADGFERATWWVGSTDDALRSFLAGSGWAPDGAHREIGTEDGSAVLRQVRLHTGLG</sequence>